<keyword evidence="3" id="KW-1185">Reference proteome</keyword>
<dbReference type="AlphaFoldDB" id="A0AAE0BE57"/>
<feature type="non-terminal residue" evidence="2">
    <location>
        <position position="252"/>
    </location>
</feature>
<proteinExistence type="predicted"/>
<evidence type="ECO:0000313" key="2">
    <source>
        <dbReference type="EMBL" id="KAK3234958.1"/>
    </source>
</evidence>
<accession>A0AAE0BE57</accession>
<keyword evidence="1" id="KW-0472">Membrane</keyword>
<protein>
    <submittedName>
        <fullName evidence="2">Uncharacterized protein</fullName>
    </submittedName>
</protein>
<evidence type="ECO:0000256" key="1">
    <source>
        <dbReference type="SAM" id="Phobius"/>
    </source>
</evidence>
<name>A0AAE0BE57_9CHLO</name>
<gene>
    <name evidence="2" type="ORF">CYMTET_54808</name>
</gene>
<comment type="caution">
    <text evidence="2">The sequence shown here is derived from an EMBL/GenBank/DDBJ whole genome shotgun (WGS) entry which is preliminary data.</text>
</comment>
<evidence type="ECO:0000313" key="3">
    <source>
        <dbReference type="Proteomes" id="UP001190700"/>
    </source>
</evidence>
<dbReference type="EMBL" id="LGRX02035409">
    <property type="protein sequence ID" value="KAK3234958.1"/>
    <property type="molecule type" value="Genomic_DNA"/>
</dbReference>
<organism evidence="2 3">
    <name type="scientific">Cymbomonas tetramitiformis</name>
    <dbReference type="NCBI Taxonomy" id="36881"/>
    <lineage>
        <taxon>Eukaryota</taxon>
        <taxon>Viridiplantae</taxon>
        <taxon>Chlorophyta</taxon>
        <taxon>Pyramimonadophyceae</taxon>
        <taxon>Pyramimonadales</taxon>
        <taxon>Pyramimonadaceae</taxon>
        <taxon>Cymbomonas</taxon>
    </lineage>
</organism>
<sequence>MSQMPRHRRRHLLDLLDAAQLQEVEGSLVNTTNGDSVGAEEQTGTVELTNCTRPNVDGAITAAVAVIEAYAKEQGHEVEVDVESRDICESQVTSGDSMYLWVTLTVGGMKQKYYISAQKTPFQECQLFHEYNGTYECVDKSNVFELMNITEDSALAVAGSYLISVTEDNAEGKSAGDGSVPYVQKDESVTIYTNQTVLQSDGNSESDDNSSSLTFAEVYGAVLLALLTGGVFILIGVYIINKRTSARYSLMQ</sequence>
<feature type="transmembrane region" description="Helical" evidence="1">
    <location>
        <begin position="218"/>
        <end position="240"/>
    </location>
</feature>
<keyword evidence="1" id="KW-1133">Transmembrane helix</keyword>
<keyword evidence="1" id="KW-0812">Transmembrane</keyword>
<reference evidence="2 3" key="1">
    <citation type="journal article" date="2015" name="Genome Biol. Evol.">
        <title>Comparative Genomics of a Bacterivorous Green Alga Reveals Evolutionary Causalities and Consequences of Phago-Mixotrophic Mode of Nutrition.</title>
        <authorList>
            <person name="Burns J.A."/>
            <person name="Paasch A."/>
            <person name="Narechania A."/>
            <person name="Kim E."/>
        </authorList>
    </citation>
    <scope>NUCLEOTIDE SEQUENCE [LARGE SCALE GENOMIC DNA]</scope>
    <source>
        <strain evidence="2 3">PLY_AMNH</strain>
    </source>
</reference>
<dbReference type="Proteomes" id="UP001190700">
    <property type="component" value="Unassembled WGS sequence"/>
</dbReference>